<comment type="similarity">
    <text evidence="2">Belongs to the UPF0324 family.</text>
</comment>
<keyword evidence="5 7" id="KW-1133">Transmembrane helix</keyword>
<dbReference type="KEGG" id="eke:EK0264_12030"/>
<feature type="transmembrane region" description="Helical" evidence="7">
    <location>
        <begin position="133"/>
        <end position="151"/>
    </location>
</feature>
<dbReference type="Pfam" id="PF03601">
    <property type="entry name" value="Cons_hypoth698"/>
    <property type="match status" value="1"/>
</dbReference>
<comment type="subcellular location">
    <subcellularLocation>
        <location evidence="1">Cell membrane</location>
        <topology evidence="1">Multi-pass membrane protein</topology>
    </subcellularLocation>
</comment>
<dbReference type="Proteomes" id="UP000463857">
    <property type="component" value="Chromosome"/>
</dbReference>
<dbReference type="PANTHER" id="PTHR30106:SF2">
    <property type="entry name" value="UPF0324 INNER MEMBRANE PROTEIN YEIH"/>
    <property type="match status" value="1"/>
</dbReference>
<keyword evidence="4 7" id="KW-0812">Transmembrane</keyword>
<dbReference type="OrthoDB" id="9766798at2"/>
<dbReference type="GO" id="GO:0005886">
    <property type="term" value="C:plasma membrane"/>
    <property type="evidence" value="ECO:0007669"/>
    <property type="project" value="UniProtKB-SubCell"/>
</dbReference>
<name>A0A7L4YPI7_9ACTN</name>
<dbReference type="InterPro" id="IPR018383">
    <property type="entry name" value="UPF0324_pro"/>
</dbReference>
<evidence type="ECO:0000256" key="3">
    <source>
        <dbReference type="ARBA" id="ARBA00022475"/>
    </source>
</evidence>
<keyword evidence="3" id="KW-1003">Cell membrane</keyword>
<gene>
    <name evidence="8" type="ORF">EK0264_12030</name>
</gene>
<dbReference type="InParanoid" id="A0A7L4YPI7"/>
<accession>A0A7L4YPI7</accession>
<dbReference type="PANTHER" id="PTHR30106">
    <property type="entry name" value="INNER MEMBRANE PROTEIN YEIH-RELATED"/>
    <property type="match status" value="1"/>
</dbReference>
<evidence type="ECO:0000313" key="8">
    <source>
        <dbReference type="EMBL" id="QHC00942.1"/>
    </source>
</evidence>
<sequence>MSADPGGEPTDQGRVSRIAKKYGPGLAVVAVGTLAAYAVHWLVPGFHQSSAAVLLGAIAVNLGILPERLNPGITFAAKKLLRIAVVLLGFSLSLTQVGELGFAGLALVLITVAVAFFGTLALARLLRVRRATGLLVATGFSICGASAIAAMEPVAKGKKDDTAVSIALVTLCGSLAIVVLPLLRHPLGFTDPVMFGQWVGASVHDVGQTVATANIVPGALQTAVVVKLTRVILLAPMVLLVGLAMHSRYAASKADADPTGTAKRPPLIPLFVAAFIGAIVLNSLVTLPEGVLETLKLAQEILLAAALFALGTGIHWKVMRRAGGRPLLLGLLSWVLVAGVAYAGVLAIN</sequence>
<dbReference type="EMBL" id="CP047156">
    <property type="protein sequence ID" value="QHC00942.1"/>
    <property type="molecule type" value="Genomic_DNA"/>
</dbReference>
<feature type="transmembrane region" description="Helical" evidence="7">
    <location>
        <begin position="103"/>
        <end position="126"/>
    </location>
</feature>
<feature type="transmembrane region" description="Helical" evidence="7">
    <location>
        <begin position="297"/>
        <end position="316"/>
    </location>
</feature>
<evidence type="ECO:0000256" key="7">
    <source>
        <dbReference type="SAM" id="Phobius"/>
    </source>
</evidence>
<reference evidence="8 9" key="1">
    <citation type="journal article" date="2018" name="Int. J. Syst. Evol. Microbiol.">
        <title>Epidermidibacterium keratini gen. nov., sp. nov., a member of the family Sporichthyaceae, isolated from keratin epidermis.</title>
        <authorList>
            <person name="Lee D.G."/>
            <person name="Trujillo M.E."/>
            <person name="Kang S."/>
            <person name="Nam J.J."/>
            <person name="Kim Y.J."/>
        </authorList>
    </citation>
    <scope>NUCLEOTIDE SEQUENCE [LARGE SCALE GENOMIC DNA]</scope>
    <source>
        <strain evidence="8 9">EPI-7</strain>
    </source>
</reference>
<evidence type="ECO:0000256" key="2">
    <source>
        <dbReference type="ARBA" id="ARBA00007977"/>
    </source>
</evidence>
<proteinExistence type="inferred from homology"/>
<evidence type="ECO:0000256" key="6">
    <source>
        <dbReference type="ARBA" id="ARBA00023136"/>
    </source>
</evidence>
<feature type="transmembrane region" description="Helical" evidence="7">
    <location>
        <begin position="267"/>
        <end position="285"/>
    </location>
</feature>
<protein>
    <submittedName>
        <fullName evidence="8">Putative sulfate exporter family transporter</fullName>
    </submittedName>
</protein>
<evidence type="ECO:0000313" key="9">
    <source>
        <dbReference type="Proteomes" id="UP000463857"/>
    </source>
</evidence>
<feature type="transmembrane region" description="Helical" evidence="7">
    <location>
        <begin position="328"/>
        <end position="348"/>
    </location>
</feature>
<dbReference type="AlphaFoldDB" id="A0A7L4YPI7"/>
<organism evidence="8 9">
    <name type="scientific">Epidermidibacterium keratini</name>
    <dbReference type="NCBI Taxonomy" id="1891644"/>
    <lineage>
        <taxon>Bacteria</taxon>
        <taxon>Bacillati</taxon>
        <taxon>Actinomycetota</taxon>
        <taxon>Actinomycetes</taxon>
        <taxon>Sporichthyales</taxon>
        <taxon>Sporichthyaceae</taxon>
        <taxon>Epidermidibacterium</taxon>
    </lineage>
</organism>
<keyword evidence="6 7" id="KW-0472">Membrane</keyword>
<feature type="transmembrane region" description="Helical" evidence="7">
    <location>
        <begin position="80"/>
        <end position="97"/>
    </location>
</feature>
<keyword evidence="9" id="KW-1185">Reference proteome</keyword>
<evidence type="ECO:0000256" key="5">
    <source>
        <dbReference type="ARBA" id="ARBA00022989"/>
    </source>
</evidence>
<evidence type="ECO:0000256" key="1">
    <source>
        <dbReference type="ARBA" id="ARBA00004651"/>
    </source>
</evidence>
<dbReference type="RefSeq" id="WP_159545923.1">
    <property type="nucleotide sequence ID" value="NZ_CP047156.1"/>
</dbReference>
<feature type="transmembrane region" description="Helical" evidence="7">
    <location>
        <begin position="22"/>
        <end position="43"/>
    </location>
</feature>
<evidence type="ECO:0000256" key="4">
    <source>
        <dbReference type="ARBA" id="ARBA00022692"/>
    </source>
</evidence>
<feature type="transmembrane region" description="Helical" evidence="7">
    <location>
        <begin position="228"/>
        <end position="246"/>
    </location>
</feature>
<feature type="transmembrane region" description="Helical" evidence="7">
    <location>
        <begin position="163"/>
        <end position="183"/>
    </location>
</feature>